<sequence length="247" mass="28083">MKGFLAIIVVLLSACQFQAEFIDKCLTEAEFNVEIRKHSWQLDDLNSRREKTAKKHQIANMHELKYDPNLEKEERQIKSCDDWKHGSNYRVYNYYKKEESNAIWQDFVKSSANTSSDPFQEYNYPLHTAVISCNLTTSCVFPFMINETKYLFKAEDILLYGYRGTIALSDFQSGPPGSKCPRGKTEKGLCIAPPRYVMEEKNPSGEGAGSKKEAETGNEETNNAAVAAVKTSIVYCSLTIMILLNRI</sequence>
<evidence type="ECO:0000256" key="1">
    <source>
        <dbReference type="SAM" id="MobiDB-lite"/>
    </source>
</evidence>
<evidence type="ECO:0008006" key="5">
    <source>
        <dbReference type="Google" id="ProtNLM"/>
    </source>
</evidence>
<feature type="chain" id="PRO_5025424831" description="SCP domain-containing protein" evidence="2">
    <location>
        <begin position="20"/>
        <end position="247"/>
    </location>
</feature>
<comment type="caution">
    <text evidence="3">The sequence shown here is derived from an EMBL/GenBank/DDBJ whole genome shotgun (WGS) entry which is preliminary data.</text>
</comment>
<organism evidence="3 4">
    <name type="scientific">Caenorhabditis remanei</name>
    <name type="common">Caenorhabditis vulgaris</name>
    <dbReference type="NCBI Taxonomy" id="31234"/>
    <lineage>
        <taxon>Eukaryota</taxon>
        <taxon>Metazoa</taxon>
        <taxon>Ecdysozoa</taxon>
        <taxon>Nematoda</taxon>
        <taxon>Chromadorea</taxon>
        <taxon>Rhabditida</taxon>
        <taxon>Rhabditina</taxon>
        <taxon>Rhabditomorpha</taxon>
        <taxon>Rhabditoidea</taxon>
        <taxon>Rhabditidae</taxon>
        <taxon>Peloderinae</taxon>
        <taxon>Caenorhabditis</taxon>
    </lineage>
</organism>
<feature type="compositionally biased region" description="Basic and acidic residues" evidence="1">
    <location>
        <begin position="199"/>
        <end position="215"/>
    </location>
</feature>
<dbReference type="Gene3D" id="3.40.33.10">
    <property type="entry name" value="CAP"/>
    <property type="match status" value="1"/>
</dbReference>
<dbReference type="KEGG" id="crq:GCK72_008957"/>
<dbReference type="RefSeq" id="XP_053586709.1">
    <property type="nucleotide sequence ID" value="XM_053727132.1"/>
</dbReference>
<dbReference type="AlphaFoldDB" id="A0A6A5GYZ6"/>
<dbReference type="InterPro" id="IPR035940">
    <property type="entry name" value="CAP_sf"/>
</dbReference>
<dbReference type="PROSITE" id="PS51257">
    <property type="entry name" value="PROKAR_LIPOPROTEIN"/>
    <property type="match status" value="1"/>
</dbReference>
<feature type="region of interest" description="Disordered" evidence="1">
    <location>
        <begin position="199"/>
        <end position="221"/>
    </location>
</feature>
<keyword evidence="2" id="KW-0732">Signal</keyword>
<dbReference type="GeneID" id="78774801"/>
<dbReference type="EMBL" id="WUAV01000003">
    <property type="protein sequence ID" value="KAF1760708.1"/>
    <property type="molecule type" value="Genomic_DNA"/>
</dbReference>
<evidence type="ECO:0000313" key="3">
    <source>
        <dbReference type="EMBL" id="KAF1760708.1"/>
    </source>
</evidence>
<name>A0A6A5GYZ6_CAERE</name>
<feature type="signal peptide" evidence="2">
    <location>
        <begin position="1"/>
        <end position="19"/>
    </location>
</feature>
<evidence type="ECO:0000256" key="2">
    <source>
        <dbReference type="SAM" id="SignalP"/>
    </source>
</evidence>
<evidence type="ECO:0000313" key="4">
    <source>
        <dbReference type="Proteomes" id="UP000483820"/>
    </source>
</evidence>
<dbReference type="Proteomes" id="UP000483820">
    <property type="component" value="Chromosome III"/>
</dbReference>
<accession>A0A6A5GYZ6</accession>
<proteinExistence type="predicted"/>
<dbReference type="CTD" id="78774801"/>
<reference evidence="3 4" key="1">
    <citation type="submission" date="2019-12" db="EMBL/GenBank/DDBJ databases">
        <title>Chromosome-level assembly of the Caenorhabditis remanei genome.</title>
        <authorList>
            <person name="Teterina A.A."/>
            <person name="Willis J.H."/>
            <person name="Phillips P.C."/>
        </authorList>
    </citation>
    <scope>NUCLEOTIDE SEQUENCE [LARGE SCALE GENOMIC DNA]</scope>
    <source>
        <strain evidence="3 4">PX506</strain>
        <tissue evidence="3">Whole organism</tissue>
    </source>
</reference>
<gene>
    <name evidence="3" type="ORF">GCK72_008957</name>
</gene>
<protein>
    <recommendedName>
        <fullName evidence="5">SCP domain-containing protein</fullName>
    </recommendedName>
</protein>